<dbReference type="OrthoDB" id="154460at2"/>
<comment type="caution">
    <text evidence="5">The sequence shown here is derived from an EMBL/GenBank/DDBJ whole genome shotgun (WGS) entry which is preliminary data.</text>
</comment>
<feature type="domain" description="Glycoside hydrolase family 5" evidence="4">
    <location>
        <begin position="72"/>
        <end position="315"/>
    </location>
</feature>
<dbReference type="AlphaFoldDB" id="A0A369Q9W9"/>
<evidence type="ECO:0000256" key="2">
    <source>
        <dbReference type="ARBA" id="ARBA00023295"/>
    </source>
</evidence>
<dbReference type="Proteomes" id="UP000253919">
    <property type="component" value="Unassembled WGS sequence"/>
</dbReference>
<keyword evidence="2 3" id="KW-0326">Glycosidase</keyword>
<dbReference type="PROSITE" id="PS00659">
    <property type="entry name" value="GLYCOSYL_HYDROL_F5"/>
    <property type="match status" value="1"/>
</dbReference>
<dbReference type="GO" id="GO:0000272">
    <property type="term" value="P:polysaccharide catabolic process"/>
    <property type="evidence" value="ECO:0007669"/>
    <property type="project" value="InterPro"/>
</dbReference>
<proteinExistence type="inferred from homology"/>
<dbReference type="InterPro" id="IPR017853">
    <property type="entry name" value="GH"/>
</dbReference>
<dbReference type="PROSITE" id="PS51257">
    <property type="entry name" value="PROKAR_LIPOPROTEIN"/>
    <property type="match status" value="1"/>
</dbReference>
<dbReference type="RefSeq" id="WP_115371255.1">
    <property type="nucleotide sequence ID" value="NZ_QASA01000001.1"/>
</dbReference>
<dbReference type="SMR" id="A0A369Q9W9"/>
<keyword evidence="6" id="KW-1185">Reference proteome</keyword>
<dbReference type="PANTHER" id="PTHR34142">
    <property type="entry name" value="ENDO-BETA-1,4-GLUCANASE A"/>
    <property type="match status" value="1"/>
</dbReference>
<protein>
    <submittedName>
        <fullName evidence="5">Cellulase</fullName>
        <ecNumber evidence="5">3.2.1.4</ecNumber>
    </submittedName>
</protein>
<name>A0A369Q9W9_9BACT</name>
<gene>
    <name evidence="5" type="ORF">AHMF7616_00271</name>
</gene>
<sequence length="354" mass="39674">MKKSRLFLNIFYTTYRYLLIGGLLLAGSCQNKEPEVSSTPTPVTPAPPTNVNTITNAVAQFGQLRVQGNRIVDKNNNPVQLRGMSLFWSQWIGKYYTPEAIKWLKDDWRCTVVRAAMAVDYEGYLKNPAVEKQKVITVVDAAIAQGLYVIIDWHDHEAEKHTEQAKAFFAEMAQRYGDKSNVIYEIFNEPLNVSWSGVIKPYSEAVISAIRQHDPDNLIICGTRNWSQQVEEAAEDPIKQPNVAYTLHFYAATHKKCLRDAAARALNKGIALIVTEFGTCEASGNGVLDQAETKAWWKFLDDNKISWCNWSLADKEETSAALKPGAKPTGGWLNSEISASGLFVREELQAKNPK</sequence>
<evidence type="ECO:0000256" key="3">
    <source>
        <dbReference type="RuleBase" id="RU361153"/>
    </source>
</evidence>
<dbReference type="PANTHER" id="PTHR34142:SF1">
    <property type="entry name" value="GLYCOSIDE HYDROLASE FAMILY 5 DOMAIN-CONTAINING PROTEIN"/>
    <property type="match status" value="1"/>
</dbReference>
<comment type="similarity">
    <text evidence="3">Belongs to the glycosyl hydrolase 5 (cellulase A) family.</text>
</comment>
<dbReference type="InterPro" id="IPR001547">
    <property type="entry name" value="Glyco_hydro_5"/>
</dbReference>
<dbReference type="InterPro" id="IPR018087">
    <property type="entry name" value="Glyco_hydro_5_CS"/>
</dbReference>
<reference evidence="5 6" key="1">
    <citation type="submission" date="2018-04" db="EMBL/GenBank/DDBJ databases">
        <title>Adhaeribacter sp. HMF7616 genome sequencing and assembly.</title>
        <authorList>
            <person name="Kang H."/>
            <person name="Kang J."/>
            <person name="Cha I."/>
            <person name="Kim H."/>
            <person name="Joh K."/>
        </authorList>
    </citation>
    <scope>NUCLEOTIDE SEQUENCE [LARGE SCALE GENOMIC DNA]</scope>
    <source>
        <strain evidence="5 6">HMF7616</strain>
    </source>
</reference>
<keyword evidence="1 3" id="KW-0378">Hydrolase</keyword>
<dbReference type="Gene3D" id="3.20.20.80">
    <property type="entry name" value="Glycosidases"/>
    <property type="match status" value="1"/>
</dbReference>
<dbReference type="SUPFAM" id="SSF51445">
    <property type="entry name" value="(Trans)glycosidases"/>
    <property type="match status" value="1"/>
</dbReference>
<evidence type="ECO:0000313" key="5">
    <source>
        <dbReference type="EMBL" id="RDC61691.1"/>
    </source>
</evidence>
<evidence type="ECO:0000256" key="1">
    <source>
        <dbReference type="ARBA" id="ARBA00022801"/>
    </source>
</evidence>
<evidence type="ECO:0000259" key="4">
    <source>
        <dbReference type="Pfam" id="PF00150"/>
    </source>
</evidence>
<dbReference type="EMBL" id="QASA01000001">
    <property type="protein sequence ID" value="RDC61691.1"/>
    <property type="molecule type" value="Genomic_DNA"/>
</dbReference>
<evidence type="ECO:0000313" key="6">
    <source>
        <dbReference type="Proteomes" id="UP000253919"/>
    </source>
</evidence>
<organism evidence="5 6">
    <name type="scientific">Adhaeribacter pallidiroseus</name>
    <dbReference type="NCBI Taxonomy" id="2072847"/>
    <lineage>
        <taxon>Bacteria</taxon>
        <taxon>Pseudomonadati</taxon>
        <taxon>Bacteroidota</taxon>
        <taxon>Cytophagia</taxon>
        <taxon>Cytophagales</taxon>
        <taxon>Hymenobacteraceae</taxon>
        <taxon>Adhaeribacter</taxon>
    </lineage>
</organism>
<accession>A0A369Q9W9</accession>
<dbReference type="Pfam" id="PF00150">
    <property type="entry name" value="Cellulase"/>
    <property type="match status" value="1"/>
</dbReference>
<dbReference type="GO" id="GO:0008810">
    <property type="term" value="F:cellulase activity"/>
    <property type="evidence" value="ECO:0007669"/>
    <property type="project" value="UniProtKB-EC"/>
</dbReference>
<dbReference type="EC" id="3.2.1.4" evidence="5"/>